<dbReference type="PANTHER" id="PTHR42870">
    <property type="entry name" value="ACETYL-COA C-ACETYLTRANSFERASE"/>
    <property type="match status" value="1"/>
</dbReference>
<dbReference type="NCBIfam" id="NF006102">
    <property type="entry name" value="PRK08256.1"/>
    <property type="match status" value="1"/>
</dbReference>
<protein>
    <submittedName>
        <fullName evidence="3">Lipid-transfer protein</fullName>
    </submittedName>
</protein>
<dbReference type="Pfam" id="PF00108">
    <property type="entry name" value="Thiolase_N"/>
    <property type="match status" value="1"/>
</dbReference>
<accession>A0AB33A1Q0</accession>
<dbReference type="GO" id="GO:0003988">
    <property type="term" value="F:acetyl-CoA C-acyltransferase activity"/>
    <property type="evidence" value="ECO:0007669"/>
    <property type="project" value="UniProtKB-ARBA"/>
</dbReference>
<organism evidence="3 4">
    <name type="scientific">Alteromonas macleodii (strain English Channel 673)</name>
    <dbReference type="NCBI Taxonomy" id="1004788"/>
    <lineage>
        <taxon>Bacteria</taxon>
        <taxon>Pseudomonadati</taxon>
        <taxon>Pseudomonadota</taxon>
        <taxon>Gammaproteobacteria</taxon>
        <taxon>Alteromonadales</taxon>
        <taxon>Alteromonadaceae</taxon>
        <taxon>Alteromonas/Salinimonas group</taxon>
        <taxon>Alteromonas</taxon>
    </lineage>
</organism>
<dbReference type="EMBL" id="CP003844">
    <property type="protein sequence ID" value="AFT75815.1"/>
    <property type="molecule type" value="Genomic_DNA"/>
</dbReference>
<evidence type="ECO:0000259" key="2">
    <source>
        <dbReference type="Pfam" id="PF22691"/>
    </source>
</evidence>
<evidence type="ECO:0000313" key="3">
    <source>
        <dbReference type="EMBL" id="AFT75815.1"/>
    </source>
</evidence>
<dbReference type="AlphaFoldDB" id="A0AB33A1Q0"/>
<dbReference type="InterPro" id="IPR002155">
    <property type="entry name" value="Thiolase"/>
</dbReference>
<name>A0AB33A1Q0_ALTME</name>
<dbReference type="RefSeq" id="WP_014977341.1">
    <property type="nucleotide sequence ID" value="NC_018678.1"/>
</dbReference>
<dbReference type="Pfam" id="PF22691">
    <property type="entry name" value="Thiolase_C_1"/>
    <property type="match status" value="1"/>
</dbReference>
<dbReference type="PIRSF" id="PIRSF000429">
    <property type="entry name" value="Ac-CoA_Ac_transf"/>
    <property type="match status" value="1"/>
</dbReference>
<dbReference type="Gene3D" id="3.40.47.10">
    <property type="match status" value="1"/>
</dbReference>
<dbReference type="SUPFAM" id="SSF53901">
    <property type="entry name" value="Thiolase-like"/>
    <property type="match status" value="2"/>
</dbReference>
<dbReference type="InterPro" id="IPR016039">
    <property type="entry name" value="Thiolase-like"/>
</dbReference>
<sequence>MNNVKIIGAGMTKFVKPGSQLPYRIMASNAVESALKDADIDKKHIQQVFASYIYGDSTCGQHAFYDVAQLGVPVVNVNNNCASGASAIYLARQAILSGEVDCAVAFGFEEMQPGALGSHWQDRESPFDRFTPVYDEFDVPPAPIALRAFGSAGKHYMEKFGVSPNLFAEVSVKSRQHAINNPFSLFTSPLSVQEVLTDKVIFDSYLTRTMACPPTCGAAAVVLCSETFTKKHGITNAVSILGQGMATDTIDSWRDPISAVGSEMTKIASHKAYEAAAVSPNDIDVIELHDCFTTNEIITYEALGLCLEGEAEKLVIDRDNTYGGKYVVGPSGGLMSKGHPIGATGIAQCVELSWHLTNRAGQRQVENAKLALAHNIGLGGAAVVTILGAD</sequence>
<proteinExistence type="predicted"/>
<feature type="domain" description="Thiolase C-terminal" evidence="2">
    <location>
        <begin position="262"/>
        <end position="387"/>
    </location>
</feature>
<reference evidence="4" key="1">
    <citation type="journal article" date="2012" name="Sci. Rep.">
        <title>Genomes of surface isolates of Alteromonas macleodii: the life of a widespread marine opportunistic copiotroph.</title>
        <authorList>
            <person name="Lopez-Perez M."/>
            <person name="Gonzaga A."/>
            <person name="Martin-Cuadrado A.B."/>
            <person name="Onyshchenko O."/>
            <person name="Ghavidel A."/>
            <person name="Ghai R."/>
            <person name="Rodriguez-Valera F."/>
        </authorList>
    </citation>
    <scope>NUCLEOTIDE SEQUENCE [LARGE SCALE GENOMIC DNA]</scope>
    <source>
        <strain evidence="4">English Channel 673</strain>
    </source>
</reference>
<dbReference type="CDD" id="cd00829">
    <property type="entry name" value="SCP-x_thiolase"/>
    <property type="match status" value="1"/>
</dbReference>
<evidence type="ECO:0000259" key="1">
    <source>
        <dbReference type="Pfam" id="PF00108"/>
    </source>
</evidence>
<dbReference type="PANTHER" id="PTHR42870:SF1">
    <property type="entry name" value="NON-SPECIFIC LIPID-TRANSFER PROTEIN-LIKE 2"/>
    <property type="match status" value="1"/>
</dbReference>
<gene>
    <name evidence="3" type="ordered locus">AMEC673_15665</name>
</gene>
<dbReference type="InterPro" id="IPR020616">
    <property type="entry name" value="Thiolase_N"/>
</dbReference>
<feature type="domain" description="Thiolase N-terminal" evidence="1">
    <location>
        <begin position="4"/>
        <end position="184"/>
    </location>
</feature>
<dbReference type="Proteomes" id="UP000006296">
    <property type="component" value="Chromosome"/>
</dbReference>
<evidence type="ECO:0000313" key="4">
    <source>
        <dbReference type="Proteomes" id="UP000006296"/>
    </source>
</evidence>
<dbReference type="InterPro" id="IPR055140">
    <property type="entry name" value="Thiolase_C_2"/>
</dbReference>
<dbReference type="KEGG" id="amg:AMEC673_15665"/>